<comment type="caution">
    <text evidence="2">The sequence shown here is derived from an EMBL/GenBank/DDBJ whole genome shotgun (WGS) entry which is preliminary data.</text>
</comment>
<evidence type="ECO:0000313" key="4">
    <source>
        <dbReference type="Proteomes" id="UP000677228"/>
    </source>
</evidence>
<organism evidence="2 4">
    <name type="scientific">Didymodactylos carnosus</name>
    <dbReference type="NCBI Taxonomy" id="1234261"/>
    <lineage>
        <taxon>Eukaryota</taxon>
        <taxon>Metazoa</taxon>
        <taxon>Spiralia</taxon>
        <taxon>Gnathifera</taxon>
        <taxon>Rotifera</taxon>
        <taxon>Eurotatoria</taxon>
        <taxon>Bdelloidea</taxon>
        <taxon>Philodinida</taxon>
        <taxon>Philodinidae</taxon>
        <taxon>Didymodactylos</taxon>
    </lineage>
</organism>
<feature type="region of interest" description="Disordered" evidence="1">
    <location>
        <begin position="86"/>
        <end position="113"/>
    </location>
</feature>
<proteinExistence type="predicted"/>
<feature type="region of interest" description="Disordered" evidence="1">
    <location>
        <begin position="136"/>
        <end position="175"/>
    </location>
</feature>
<dbReference type="AlphaFoldDB" id="A0A8S2F1D3"/>
<evidence type="ECO:0000313" key="3">
    <source>
        <dbReference type="EMBL" id="CAF4177165.1"/>
    </source>
</evidence>
<feature type="compositionally biased region" description="Low complexity" evidence="1">
    <location>
        <begin position="90"/>
        <end position="113"/>
    </location>
</feature>
<accession>A0A8S2F1D3</accession>
<gene>
    <name evidence="2" type="ORF">OVA965_LOCUS31531</name>
    <name evidence="3" type="ORF">TMI583_LOCUS32364</name>
</gene>
<name>A0A8S2F1D3_9BILA</name>
<dbReference type="EMBL" id="CAJOBA010045460">
    <property type="protein sequence ID" value="CAF4177165.1"/>
    <property type="molecule type" value="Genomic_DNA"/>
</dbReference>
<sequence length="175" mass="19620">MLTEHQNLCDCEGLEHRFIKALTISDEAALGQNIQHYYLIRNHRVNQYTDTFIKSCPTLDKFRIESTSTDRYGLATPQKLREMLKEENNNESPLNSSASSVSSSSVATPISSPLQQKRRVSLGLVQMETPCIIYGDENSDYRRSSTPSSSASPSIDSEDDNEIEVSCTACSRHDH</sequence>
<protein>
    <submittedName>
        <fullName evidence="2">Uncharacterized protein</fullName>
    </submittedName>
</protein>
<evidence type="ECO:0000256" key="1">
    <source>
        <dbReference type="SAM" id="MobiDB-lite"/>
    </source>
</evidence>
<dbReference type="Proteomes" id="UP000677228">
    <property type="component" value="Unassembled WGS sequence"/>
</dbReference>
<dbReference type="EMBL" id="CAJNOK010023798">
    <property type="protein sequence ID" value="CAF1367850.1"/>
    <property type="molecule type" value="Genomic_DNA"/>
</dbReference>
<evidence type="ECO:0000313" key="2">
    <source>
        <dbReference type="EMBL" id="CAF1367850.1"/>
    </source>
</evidence>
<reference evidence="2" key="1">
    <citation type="submission" date="2021-02" db="EMBL/GenBank/DDBJ databases">
        <authorList>
            <person name="Nowell W R."/>
        </authorList>
    </citation>
    <scope>NUCLEOTIDE SEQUENCE</scope>
</reference>
<dbReference type="Proteomes" id="UP000682733">
    <property type="component" value="Unassembled WGS sequence"/>
</dbReference>
<feature type="compositionally biased region" description="Low complexity" evidence="1">
    <location>
        <begin position="144"/>
        <end position="155"/>
    </location>
</feature>